<dbReference type="PANTHER" id="PTHR35585:SF1">
    <property type="entry name" value="HHE DOMAIN PROTEIN (AFU_ORTHOLOGUE AFUA_4G00730)"/>
    <property type="match status" value="1"/>
</dbReference>
<dbReference type="InterPro" id="IPR012312">
    <property type="entry name" value="Hemerythrin-like"/>
</dbReference>
<accession>A0A5B8LKD1</accession>
<dbReference type="RefSeq" id="WP_146572471.1">
    <property type="nucleotide sequence ID" value="NZ_CP042306.1"/>
</dbReference>
<dbReference type="EMBL" id="CP042306">
    <property type="protein sequence ID" value="QDZ08195.1"/>
    <property type="molecule type" value="Genomic_DNA"/>
</dbReference>
<dbReference type="OrthoDB" id="5523420at2"/>
<organism evidence="2 3">
    <name type="scientific">Sphingomonas panacisoli</name>
    <dbReference type="NCBI Taxonomy" id="1813879"/>
    <lineage>
        <taxon>Bacteria</taxon>
        <taxon>Pseudomonadati</taxon>
        <taxon>Pseudomonadota</taxon>
        <taxon>Alphaproteobacteria</taxon>
        <taxon>Sphingomonadales</taxon>
        <taxon>Sphingomonadaceae</taxon>
        <taxon>Sphingomonas</taxon>
    </lineage>
</organism>
<feature type="domain" description="Hemerythrin-like" evidence="1">
    <location>
        <begin position="3"/>
        <end position="122"/>
    </location>
</feature>
<evidence type="ECO:0000259" key="1">
    <source>
        <dbReference type="Pfam" id="PF01814"/>
    </source>
</evidence>
<dbReference type="Pfam" id="PF01814">
    <property type="entry name" value="Hemerythrin"/>
    <property type="match status" value="1"/>
</dbReference>
<evidence type="ECO:0000313" key="2">
    <source>
        <dbReference type="EMBL" id="QDZ08195.1"/>
    </source>
</evidence>
<gene>
    <name evidence="2" type="ORF">FPZ24_12465</name>
</gene>
<name>A0A5B8LKD1_9SPHN</name>
<dbReference type="Proteomes" id="UP000315673">
    <property type="component" value="Chromosome"/>
</dbReference>
<evidence type="ECO:0000313" key="3">
    <source>
        <dbReference type="Proteomes" id="UP000315673"/>
    </source>
</evidence>
<dbReference type="KEGG" id="spai:FPZ24_12465"/>
<keyword evidence="3" id="KW-1185">Reference proteome</keyword>
<dbReference type="AlphaFoldDB" id="A0A5B8LKD1"/>
<dbReference type="PANTHER" id="PTHR35585">
    <property type="entry name" value="HHE DOMAIN PROTEIN (AFU_ORTHOLOGUE AFUA_4G00730)"/>
    <property type="match status" value="1"/>
</dbReference>
<protein>
    <submittedName>
        <fullName evidence="2">Cation-binding protein</fullName>
    </submittedName>
</protein>
<reference evidence="2 3" key="1">
    <citation type="submission" date="2019-07" db="EMBL/GenBank/DDBJ databases">
        <title>Full genome sequence of Sphingomonas sp. 4R-6-7(HKS19).</title>
        <authorList>
            <person name="Im W.-T."/>
        </authorList>
    </citation>
    <scope>NUCLEOTIDE SEQUENCE [LARGE SCALE GENOMIC DNA]</scope>
    <source>
        <strain evidence="2 3">HKS19</strain>
    </source>
</reference>
<sequence length="172" mass="19288">MDITQLILDEHAQQRSMFAQIDSIDPKDTEALAAIWGRLKNLLDSHAEAEERFFYPRLMKIGTGGNDADSAAEETEDAIEDHNDIRDTGEAVQKHKVGSKAWFEAVGACNKANSDHMAEEERQGLTDFRKHASLKERHDLAVQFATFEAQHLDGVKVVDKDPDAYVKKHAKS</sequence>
<dbReference type="Gene3D" id="1.20.120.520">
    <property type="entry name" value="nmb1532 protein domain like"/>
    <property type="match status" value="1"/>
</dbReference>
<proteinExistence type="predicted"/>